<sequence>MRTSKKIFTISFITSLLFSSVFAFETKLINTTDMEVWLTVFQGDTKEELHVAPQSEKTFTYELIDPDNIKYNLSWGSDNNSWWGFAEGPITEANTWEAGYASKQYDLSFYSLTKKEKSAVSNMIRTTYIGFTEMKEKGFKLKMIDECQTIGDLFALLDKYVYDYHFSITIDRGEKGFARWEFKNLVTDEKCKKSIDPIVTYFEKPTSNAYYIRFNSCAESTKDFNNPYWKEFPRAASKACNYDFIVLDPRSNQGGGQMQQVQFFESLINKNYKGKIYILQDKYSFSAAEMWMIAGKYINKLDITTVGTFTGGMQRYGECKAKKSGNVYGWIPTIICGIPDDGKWKGEGVGYEPDIFVYPEEIKETLTGLGVDLTDIEIQ</sequence>
<dbReference type="SUPFAM" id="SSF52096">
    <property type="entry name" value="ClpP/crotonase"/>
    <property type="match status" value="1"/>
</dbReference>
<evidence type="ECO:0008006" key="4">
    <source>
        <dbReference type="Google" id="ProtNLM"/>
    </source>
</evidence>
<dbReference type="OrthoDB" id="5480566at2"/>
<feature type="signal peptide" evidence="1">
    <location>
        <begin position="1"/>
        <end position="23"/>
    </location>
</feature>
<keyword evidence="1" id="KW-0732">Signal</keyword>
<organism evidence="2 3">
    <name type="scientific">Treponema bryantii</name>
    <dbReference type="NCBI Taxonomy" id="163"/>
    <lineage>
        <taxon>Bacteria</taxon>
        <taxon>Pseudomonadati</taxon>
        <taxon>Spirochaetota</taxon>
        <taxon>Spirochaetia</taxon>
        <taxon>Spirochaetales</taxon>
        <taxon>Treponemataceae</taxon>
        <taxon>Treponema</taxon>
    </lineage>
</organism>
<reference evidence="3" key="1">
    <citation type="submission" date="2016-10" db="EMBL/GenBank/DDBJ databases">
        <authorList>
            <person name="Varghese N."/>
            <person name="Submissions S."/>
        </authorList>
    </citation>
    <scope>NUCLEOTIDE SEQUENCE [LARGE SCALE GENOMIC DNA]</scope>
    <source>
        <strain evidence="3">XBD1002</strain>
    </source>
</reference>
<evidence type="ECO:0000256" key="1">
    <source>
        <dbReference type="SAM" id="SignalP"/>
    </source>
</evidence>
<dbReference type="Gene3D" id="3.90.226.10">
    <property type="entry name" value="2-enoyl-CoA Hydratase, Chain A, domain 1"/>
    <property type="match status" value="1"/>
</dbReference>
<dbReference type="EMBL" id="FORI01000008">
    <property type="protein sequence ID" value="SFI92540.1"/>
    <property type="molecule type" value="Genomic_DNA"/>
</dbReference>
<evidence type="ECO:0000313" key="3">
    <source>
        <dbReference type="Proteomes" id="UP000182737"/>
    </source>
</evidence>
<dbReference type="AlphaFoldDB" id="A0A1I3M6T3"/>
<proteinExistence type="predicted"/>
<gene>
    <name evidence="2" type="ORF">SAMN04487775_10877</name>
</gene>
<dbReference type="Proteomes" id="UP000182737">
    <property type="component" value="Unassembled WGS sequence"/>
</dbReference>
<dbReference type="RefSeq" id="WP_074932675.1">
    <property type="nucleotide sequence ID" value="NZ_FORI01000008.1"/>
</dbReference>
<evidence type="ECO:0000313" key="2">
    <source>
        <dbReference type="EMBL" id="SFI92540.1"/>
    </source>
</evidence>
<name>A0A1I3M6T3_9SPIR</name>
<keyword evidence="3" id="KW-1185">Reference proteome</keyword>
<protein>
    <recommendedName>
        <fullName evidence="4">Peptidase family S41</fullName>
    </recommendedName>
</protein>
<accession>A0A1I3M6T3</accession>
<dbReference type="InterPro" id="IPR029045">
    <property type="entry name" value="ClpP/crotonase-like_dom_sf"/>
</dbReference>
<feature type="chain" id="PRO_5010351078" description="Peptidase family S41" evidence="1">
    <location>
        <begin position="24"/>
        <end position="379"/>
    </location>
</feature>